<evidence type="ECO:0000313" key="2">
    <source>
        <dbReference type="EMBL" id="QVI19557.1"/>
    </source>
</evidence>
<gene>
    <name evidence="2" type="ORF">KHQ06_24685</name>
</gene>
<evidence type="ECO:0000256" key="1">
    <source>
        <dbReference type="SAM" id="Phobius"/>
    </source>
</evidence>
<keyword evidence="1" id="KW-0812">Transmembrane</keyword>
<evidence type="ECO:0008006" key="4">
    <source>
        <dbReference type="Google" id="ProtNLM"/>
    </source>
</evidence>
<keyword evidence="1" id="KW-0472">Membrane</keyword>
<keyword evidence="3" id="KW-1185">Reference proteome</keyword>
<dbReference type="EMBL" id="CP074371">
    <property type="protein sequence ID" value="QVI19557.1"/>
    <property type="molecule type" value="Genomic_DNA"/>
</dbReference>
<feature type="transmembrane region" description="Helical" evidence="1">
    <location>
        <begin position="111"/>
        <end position="137"/>
    </location>
</feature>
<accession>A0ABX8CJJ0</accession>
<name>A0ABX8CJJ0_9NOCA</name>
<keyword evidence="1" id="KW-1133">Transmembrane helix</keyword>
<proteinExistence type="predicted"/>
<feature type="transmembrane region" description="Helical" evidence="1">
    <location>
        <begin position="79"/>
        <end position="99"/>
    </location>
</feature>
<sequence length="202" mass="21867">MGIDITCPTCGHDDRVQRVPAVRANGTTTVSGQDYRSGVAVSSGGLIPVLGSTAIDRTYSTRLSTSLALAPLKRGSGKLVFFGLILAIPALIFFLIAIVNFSDPKATTPLAVFLIANFLLISAMATPSLLLFWIAAYRSRRNSRISRGIAASKRIWSAGYYCHRCGYCYWPHPIAPGIPARQSVTPENYRRIVWSAGGYANL</sequence>
<dbReference type="Proteomes" id="UP000683310">
    <property type="component" value="Chromosome"/>
</dbReference>
<protein>
    <recommendedName>
        <fullName evidence="4">Zinc ribbon protein</fullName>
    </recommendedName>
</protein>
<reference evidence="2 3" key="1">
    <citation type="submission" date="2021-04" db="EMBL/GenBank/DDBJ databases">
        <title>Nocardia tengchongensis.</title>
        <authorList>
            <person name="Zhuang k."/>
            <person name="Ran Y."/>
            <person name="Li W."/>
        </authorList>
    </citation>
    <scope>NUCLEOTIDE SEQUENCE [LARGE SCALE GENOMIC DNA]</scope>
    <source>
        <strain evidence="2 3">CFH S0057</strain>
    </source>
</reference>
<dbReference type="RefSeq" id="WP_213555589.1">
    <property type="nucleotide sequence ID" value="NZ_JBHZDI010000038.1"/>
</dbReference>
<evidence type="ECO:0000313" key="3">
    <source>
        <dbReference type="Proteomes" id="UP000683310"/>
    </source>
</evidence>
<organism evidence="2 3">
    <name type="scientific">Nocardia tengchongensis</name>
    <dbReference type="NCBI Taxonomy" id="2055889"/>
    <lineage>
        <taxon>Bacteria</taxon>
        <taxon>Bacillati</taxon>
        <taxon>Actinomycetota</taxon>
        <taxon>Actinomycetes</taxon>
        <taxon>Mycobacteriales</taxon>
        <taxon>Nocardiaceae</taxon>
        <taxon>Nocardia</taxon>
    </lineage>
</organism>